<dbReference type="AlphaFoldDB" id="S0FQ37"/>
<comment type="caution">
    <text evidence="1">The sequence shown here is derived from an EMBL/GenBank/DDBJ whole genome shotgun (WGS) entry which is preliminary data.</text>
</comment>
<dbReference type="Proteomes" id="UP000014155">
    <property type="component" value="Unassembled WGS sequence"/>
</dbReference>
<reference evidence="1 2" key="1">
    <citation type="journal article" date="2013" name="Genome Announc.">
        <title>Draft Genome Sequence of the Cellulolytic, Mesophilic, Anaerobic Bacterium Clostridium termitidis Strain CT1112 (DSM 5398).</title>
        <authorList>
            <person name="Lal S."/>
            <person name="Ramachandran U."/>
            <person name="Zhang X."/>
            <person name="Munir R."/>
            <person name="Sparling R."/>
            <person name="Levin D.B."/>
        </authorList>
    </citation>
    <scope>NUCLEOTIDE SEQUENCE [LARGE SCALE GENOMIC DNA]</scope>
    <source>
        <strain evidence="1 2">CT1112</strain>
    </source>
</reference>
<dbReference type="eggNOG" id="COG3467">
    <property type="taxonomic scope" value="Bacteria"/>
</dbReference>
<accession>S0FQ37</accession>
<gene>
    <name evidence="1" type="ORF">CTER_2841</name>
</gene>
<dbReference type="PATRIC" id="fig|1195236.3.peg.3161"/>
<proteinExistence type="predicted"/>
<sequence>MEQIRYKQRICTDTAVIEDFLSVTRTGVLGISGAEYPYCVPVNYVWKDGAVYFHGLGSGKKVQLLKDNPEVSFTVYQEFGTVKDPVPCHADTSYRSVMLFGHAEKVEDFKESAGALQAIVEKFLPGLYPGKISSTLAEKYRSAHDNKAVAVYKIIPVEKTAKENVADKEDLFQG</sequence>
<dbReference type="PANTHER" id="PTHR34071:SF2">
    <property type="entry name" value="FLAVIN-NUCLEOTIDE-BINDING PROTEIN"/>
    <property type="match status" value="1"/>
</dbReference>
<dbReference type="InterPro" id="IPR012349">
    <property type="entry name" value="Split_barrel_FMN-bd"/>
</dbReference>
<dbReference type="SUPFAM" id="SSF50475">
    <property type="entry name" value="FMN-binding split barrel"/>
    <property type="match status" value="1"/>
</dbReference>
<name>S0FQ37_RUMCE</name>
<dbReference type="PANTHER" id="PTHR34071">
    <property type="entry name" value="5-NITROIMIDAZOLE ANTIBIOTICS RESISTANCE PROTEIN, NIMA-FAMILY-RELATED PROTEIN-RELATED"/>
    <property type="match status" value="1"/>
</dbReference>
<protein>
    <submittedName>
        <fullName evidence="1">Putative flavin-nucleotide-binding protein</fullName>
    </submittedName>
</protein>
<organism evidence="1 2">
    <name type="scientific">Ruminiclostridium cellobioparum subsp. termitidis CT1112</name>
    <dbReference type="NCBI Taxonomy" id="1195236"/>
    <lineage>
        <taxon>Bacteria</taxon>
        <taxon>Bacillati</taxon>
        <taxon>Bacillota</taxon>
        <taxon>Clostridia</taxon>
        <taxon>Eubacteriales</taxon>
        <taxon>Oscillospiraceae</taxon>
        <taxon>Ruminiclostridium</taxon>
    </lineage>
</organism>
<dbReference type="Pfam" id="PF12900">
    <property type="entry name" value="Pyridox_ox_2"/>
    <property type="match status" value="1"/>
</dbReference>
<keyword evidence="2" id="KW-1185">Reference proteome</keyword>
<dbReference type="STRING" id="1195236.CTER_2841"/>
<evidence type="ECO:0000313" key="1">
    <source>
        <dbReference type="EMBL" id="EMS71289.1"/>
    </source>
</evidence>
<dbReference type="Gene3D" id="2.30.110.10">
    <property type="entry name" value="Electron Transport, Fmn-binding Protein, Chain A"/>
    <property type="match status" value="1"/>
</dbReference>
<dbReference type="EMBL" id="AORV01000040">
    <property type="protein sequence ID" value="EMS71289.1"/>
    <property type="molecule type" value="Genomic_DNA"/>
</dbReference>
<dbReference type="InterPro" id="IPR024747">
    <property type="entry name" value="Pyridox_Oxase-rel"/>
</dbReference>
<dbReference type="RefSeq" id="WP_004626835.1">
    <property type="nucleotide sequence ID" value="NZ_AORV01000040.1"/>
</dbReference>
<evidence type="ECO:0000313" key="2">
    <source>
        <dbReference type="Proteomes" id="UP000014155"/>
    </source>
</evidence>